<dbReference type="InterPro" id="IPR014721">
    <property type="entry name" value="Ribsml_uS5_D2-typ_fold_subgr"/>
</dbReference>
<dbReference type="PANTHER" id="PTHR48277">
    <property type="entry name" value="MITOCHONDRIAL RIBOSOMAL PROTEIN S5"/>
    <property type="match status" value="1"/>
</dbReference>
<keyword evidence="3" id="KW-0694">RNA-binding</keyword>
<name>A0A1F4VDA8_UNCKA</name>
<dbReference type="GO" id="GO:0006412">
    <property type="term" value="P:translation"/>
    <property type="evidence" value="ECO:0007669"/>
    <property type="project" value="InterPro"/>
</dbReference>
<dbReference type="SUPFAM" id="SSF54211">
    <property type="entry name" value="Ribosomal protein S5 domain 2-like"/>
    <property type="match status" value="1"/>
</dbReference>
<dbReference type="NCBIfam" id="TIGR01021">
    <property type="entry name" value="rpsE_bact"/>
    <property type="match status" value="1"/>
</dbReference>
<comment type="similarity">
    <text evidence="1 9">Belongs to the universal ribosomal protein uS5 family.</text>
</comment>
<dbReference type="GO" id="GO:0005737">
    <property type="term" value="C:cytoplasm"/>
    <property type="evidence" value="ECO:0007669"/>
    <property type="project" value="UniProtKB-ARBA"/>
</dbReference>
<feature type="domain" description="S5 DRBM" evidence="10">
    <location>
        <begin position="9"/>
        <end position="72"/>
    </location>
</feature>
<evidence type="ECO:0000256" key="8">
    <source>
        <dbReference type="PROSITE-ProRule" id="PRU00268"/>
    </source>
</evidence>
<dbReference type="GO" id="GO:0003735">
    <property type="term" value="F:structural constituent of ribosome"/>
    <property type="evidence" value="ECO:0007669"/>
    <property type="project" value="UniProtKB-UniRule"/>
</dbReference>
<dbReference type="InterPro" id="IPR000851">
    <property type="entry name" value="Ribosomal_uS5"/>
</dbReference>
<dbReference type="PANTHER" id="PTHR48277:SF1">
    <property type="entry name" value="MITOCHONDRIAL RIBOSOMAL PROTEIN S5"/>
    <property type="match status" value="1"/>
</dbReference>
<dbReference type="GO" id="GO:0015935">
    <property type="term" value="C:small ribosomal subunit"/>
    <property type="evidence" value="ECO:0007669"/>
    <property type="project" value="InterPro"/>
</dbReference>
<evidence type="ECO:0000256" key="7">
    <source>
        <dbReference type="ARBA" id="ARBA00035519"/>
    </source>
</evidence>
<evidence type="ECO:0000256" key="2">
    <source>
        <dbReference type="ARBA" id="ARBA00022730"/>
    </source>
</evidence>
<evidence type="ECO:0000313" key="12">
    <source>
        <dbReference type="Proteomes" id="UP000176504"/>
    </source>
</evidence>
<dbReference type="Gene3D" id="3.30.160.20">
    <property type="match status" value="1"/>
</dbReference>
<keyword evidence="5 8" id="KW-0687">Ribonucleoprotein</keyword>
<organism evidence="11 12">
    <name type="scientific">candidate division WWE3 bacterium RIFCSPLOWO2_01_FULL_41_18</name>
    <dbReference type="NCBI Taxonomy" id="1802625"/>
    <lineage>
        <taxon>Bacteria</taxon>
        <taxon>Katanobacteria</taxon>
    </lineage>
</organism>
<protein>
    <recommendedName>
        <fullName evidence="6">Small ribosomal subunit protein uS5</fullName>
    </recommendedName>
    <alternativeName>
        <fullName evidence="7">30S ribosomal protein S5</fullName>
    </alternativeName>
</protein>
<evidence type="ECO:0000256" key="5">
    <source>
        <dbReference type="ARBA" id="ARBA00023274"/>
    </source>
</evidence>
<dbReference type="Gene3D" id="3.30.230.10">
    <property type="match status" value="1"/>
</dbReference>
<comment type="caution">
    <text evidence="11">The sequence shown here is derived from an EMBL/GenBank/DDBJ whole genome shotgun (WGS) entry which is preliminary data.</text>
</comment>
<evidence type="ECO:0000256" key="9">
    <source>
        <dbReference type="RuleBase" id="RU003823"/>
    </source>
</evidence>
<dbReference type="AlphaFoldDB" id="A0A1F4VDA8"/>
<dbReference type="EMBL" id="MEVI01000003">
    <property type="protein sequence ID" value="OGC55155.1"/>
    <property type="molecule type" value="Genomic_DNA"/>
</dbReference>
<dbReference type="PROSITE" id="PS50881">
    <property type="entry name" value="S5_DSRBD"/>
    <property type="match status" value="1"/>
</dbReference>
<evidence type="ECO:0000256" key="1">
    <source>
        <dbReference type="ARBA" id="ARBA00008945"/>
    </source>
</evidence>
<reference evidence="11 12" key="1">
    <citation type="journal article" date="2016" name="Nat. Commun.">
        <title>Thousands of microbial genomes shed light on interconnected biogeochemical processes in an aquifer system.</title>
        <authorList>
            <person name="Anantharaman K."/>
            <person name="Brown C.T."/>
            <person name="Hug L.A."/>
            <person name="Sharon I."/>
            <person name="Castelle C.J."/>
            <person name="Probst A.J."/>
            <person name="Thomas B.C."/>
            <person name="Singh A."/>
            <person name="Wilkins M.J."/>
            <person name="Karaoz U."/>
            <person name="Brodie E.L."/>
            <person name="Williams K.H."/>
            <person name="Hubbard S.S."/>
            <person name="Banfield J.F."/>
        </authorList>
    </citation>
    <scope>NUCLEOTIDE SEQUENCE [LARGE SCALE GENOMIC DNA]</scope>
</reference>
<keyword evidence="4 8" id="KW-0689">Ribosomal protein</keyword>
<evidence type="ECO:0000259" key="10">
    <source>
        <dbReference type="PROSITE" id="PS50881"/>
    </source>
</evidence>
<dbReference type="FunFam" id="3.30.230.10:FF:000002">
    <property type="entry name" value="30S ribosomal protein S5"/>
    <property type="match status" value="1"/>
</dbReference>
<dbReference type="SUPFAM" id="SSF54768">
    <property type="entry name" value="dsRNA-binding domain-like"/>
    <property type="match status" value="1"/>
</dbReference>
<sequence length="147" mass="15650">MEGYVQKEFEEKVIQLNRVSKKTKGGGKISFSALVAIGDRNGRVGFAHGRAKDVSQAISKAVTGAKKNLHFIKRKGDTIAHEVVCKSNAAEVYLKPAPKGTGLIAGGTVRQILELAGIKDISAKMFGSSNKLSNVEATIKALEKLKG</sequence>
<gene>
    <name evidence="11" type="ORF">A3A78_04230</name>
</gene>
<dbReference type="GO" id="GO:0019843">
    <property type="term" value="F:rRNA binding"/>
    <property type="evidence" value="ECO:0007669"/>
    <property type="project" value="UniProtKB-KW"/>
</dbReference>
<evidence type="ECO:0000256" key="4">
    <source>
        <dbReference type="ARBA" id="ARBA00022980"/>
    </source>
</evidence>
<keyword evidence="2" id="KW-0699">rRNA-binding</keyword>
<dbReference type="InterPro" id="IPR020568">
    <property type="entry name" value="Ribosomal_Su5_D2-typ_SF"/>
</dbReference>
<dbReference type="Pfam" id="PF03719">
    <property type="entry name" value="Ribosomal_S5_C"/>
    <property type="match status" value="1"/>
</dbReference>
<dbReference type="Proteomes" id="UP000176504">
    <property type="component" value="Unassembled WGS sequence"/>
</dbReference>
<evidence type="ECO:0000256" key="6">
    <source>
        <dbReference type="ARBA" id="ARBA00035255"/>
    </source>
</evidence>
<dbReference type="InterPro" id="IPR005324">
    <property type="entry name" value="Ribosomal_uS5_C"/>
</dbReference>
<proteinExistence type="inferred from homology"/>
<accession>A0A1F4VDA8</accession>
<evidence type="ECO:0000256" key="3">
    <source>
        <dbReference type="ARBA" id="ARBA00022884"/>
    </source>
</evidence>
<evidence type="ECO:0000313" key="11">
    <source>
        <dbReference type="EMBL" id="OGC55155.1"/>
    </source>
</evidence>
<dbReference type="InterPro" id="IPR013810">
    <property type="entry name" value="Ribosomal_uS5_N"/>
</dbReference>
<dbReference type="InterPro" id="IPR005712">
    <property type="entry name" value="Ribosomal_uS5_bac-type"/>
</dbReference>
<dbReference type="Pfam" id="PF00333">
    <property type="entry name" value="Ribosomal_S5"/>
    <property type="match status" value="1"/>
</dbReference>